<reference evidence="9" key="1">
    <citation type="submission" date="2015-10" db="EMBL/GenBank/DDBJ databases">
        <authorList>
            <person name="Devillers H."/>
        </authorList>
    </citation>
    <scope>NUCLEOTIDE SEQUENCE [LARGE SCALE GENOMIC DNA]</scope>
</reference>
<sequence length="88" mass="9950">MSEVLQEIQKKLVFPIDFASQRRLDRSVYRCLLLGTVAACFVGLFTQSLFNLVVSLGLAFCVCLALGLPSYPAYNKQRLEWVKPKISH</sequence>
<dbReference type="OrthoDB" id="263893at2759"/>
<dbReference type="InterPro" id="IPR009542">
    <property type="entry name" value="Spc1/SPCS1"/>
</dbReference>
<evidence type="ECO:0000256" key="3">
    <source>
        <dbReference type="ARBA" id="ARBA00022692"/>
    </source>
</evidence>
<dbReference type="GO" id="GO:0006465">
    <property type="term" value="P:signal peptide processing"/>
    <property type="evidence" value="ECO:0007669"/>
    <property type="project" value="InterPro"/>
</dbReference>
<dbReference type="GO" id="GO:0005787">
    <property type="term" value="C:signal peptidase complex"/>
    <property type="evidence" value="ECO:0007669"/>
    <property type="project" value="InterPro"/>
</dbReference>
<evidence type="ECO:0000313" key="9">
    <source>
        <dbReference type="Proteomes" id="UP000236544"/>
    </source>
</evidence>
<dbReference type="Proteomes" id="UP000236544">
    <property type="component" value="Unassembled WGS sequence"/>
</dbReference>
<evidence type="ECO:0000256" key="2">
    <source>
        <dbReference type="ARBA" id="ARBA00005245"/>
    </source>
</evidence>
<comment type="subcellular location">
    <subcellularLocation>
        <location evidence="1">Endoplasmic reticulum membrane</location>
        <topology evidence="1">Multi-pass membrane protein</topology>
    </subcellularLocation>
</comment>
<name>A0A0P1KWV1_9SACH</name>
<accession>A0A0P1KWV1</accession>
<evidence type="ECO:0000256" key="1">
    <source>
        <dbReference type="ARBA" id="ARBA00004477"/>
    </source>
</evidence>
<evidence type="ECO:0000256" key="5">
    <source>
        <dbReference type="ARBA" id="ARBA00022989"/>
    </source>
</evidence>
<feature type="transmembrane region" description="Helical" evidence="7">
    <location>
        <begin position="28"/>
        <end position="46"/>
    </location>
</feature>
<keyword evidence="5 7" id="KW-1133">Transmembrane helix</keyword>
<dbReference type="Pfam" id="PF06645">
    <property type="entry name" value="SPC12"/>
    <property type="match status" value="1"/>
</dbReference>
<evidence type="ECO:0000256" key="4">
    <source>
        <dbReference type="ARBA" id="ARBA00022824"/>
    </source>
</evidence>
<keyword evidence="9" id="KW-1185">Reference proteome</keyword>
<keyword evidence="4" id="KW-0256">Endoplasmic reticulum</keyword>
<gene>
    <name evidence="8" type="ORF">LAQU0_S17e01134g</name>
</gene>
<evidence type="ECO:0000256" key="7">
    <source>
        <dbReference type="SAM" id="Phobius"/>
    </source>
</evidence>
<keyword evidence="6 7" id="KW-0472">Membrane</keyword>
<evidence type="ECO:0000313" key="8">
    <source>
        <dbReference type="EMBL" id="CUS24535.1"/>
    </source>
</evidence>
<protein>
    <submittedName>
        <fullName evidence="8">LAQU0S17e01134g1_1</fullName>
    </submittedName>
</protein>
<dbReference type="EMBL" id="LN890555">
    <property type="protein sequence ID" value="CUS24535.1"/>
    <property type="molecule type" value="Genomic_DNA"/>
</dbReference>
<evidence type="ECO:0000256" key="6">
    <source>
        <dbReference type="ARBA" id="ARBA00023136"/>
    </source>
</evidence>
<proteinExistence type="inferred from homology"/>
<organism evidence="8 9">
    <name type="scientific">Lachancea quebecensis</name>
    <dbReference type="NCBI Taxonomy" id="1654605"/>
    <lineage>
        <taxon>Eukaryota</taxon>
        <taxon>Fungi</taxon>
        <taxon>Dikarya</taxon>
        <taxon>Ascomycota</taxon>
        <taxon>Saccharomycotina</taxon>
        <taxon>Saccharomycetes</taxon>
        <taxon>Saccharomycetales</taxon>
        <taxon>Saccharomycetaceae</taxon>
        <taxon>Lachancea</taxon>
    </lineage>
</organism>
<keyword evidence="3 7" id="KW-0812">Transmembrane</keyword>
<dbReference type="AlphaFoldDB" id="A0A0P1KWV1"/>
<comment type="similarity">
    <text evidence="2">Belongs to the SPCS1 family.</text>
</comment>
<feature type="transmembrane region" description="Helical" evidence="7">
    <location>
        <begin position="52"/>
        <end position="74"/>
    </location>
</feature>